<dbReference type="GO" id="GO:0005829">
    <property type="term" value="C:cytosol"/>
    <property type="evidence" value="ECO:0007669"/>
    <property type="project" value="TreeGrafter"/>
</dbReference>
<evidence type="ECO:0000256" key="3">
    <source>
        <dbReference type="ARBA" id="ARBA00013089"/>
    </source>
</evidence>
<dbReference type="PANTHER" id="PTHR30511">
    <property type="entry name" value="ALANINE RACEMASE"/>
    <property type="match status" value="1"/>
</dbReference>
<dbReference type="PANTHER" id="PTHR30511:SF0">
    <property type="entry name" value="ALANINE RACEMASE, CATABOLIC-RELATED"/>
    <property type="match status" value="1"/>
</dbReference>
<comment type="cofactor">
    <cofactor evidence="2 6">
        <name>pyridoxal 5'-phosphate</name>
        <dbReference type="ChEBI" id="CHEBI:597326"/>
    </cofactor>
</comment>
<dbReference type="GO" id="GO:0008784">
    <property type="term" value="F:alanine racemase activity"/>
    <property type="evidence" value="ECO:0007669"/>
    <property type="project" value="UniProtKB-EC"/>
</dbReference>
<dbReference type="EMBL" id="BMIP01000002">
    <property type="protein sequence ID" value="GGD64987.1"/>
    <property type="molecule type" value="Genomic_DNA"/>
</dbReference>
<organism evidence="9 10">
    <name type="scientific">Croceicoccus mobilis</name>
    <dbReference type="NCBI Taxonomy" id="1703339"/>
    <lineage>
        <taxon>Bacteria</taxon>
        <taxon>Pseudomonadati</taxon>
        <taxon>Pseudomonadota</taxon>
        <taxon>Alphaproteobacteria</taxon>
        <taxon>Sphingomonadales</taxon>
        <taxon>Erythrobacteraceae</taxon>
        <taxon>Croceicoccus</taxon>
    </lineage>
</organism>
<evidence type="ECO:0000256" key="1">
    <source>
        <dbReference type="ARBA" id="ARBA00000316"/>
    </source>
</evidence>
<dbReference type="AlphaFoldDB" id="A0A916YWS6"/>
<evidence type="ECO:0000256" key="7">
    <source>
        <dbReference type="PIRSR" id="PIRSR600821-52"/>
    </source>
</evidence>
<dbReference type="Proteomes" id="UP000612349">
    <property type="component" value="Unassembled WGS sequence"/>
</dbReference>
<proteinExistence type="predicted"/>
<evidence type="ECO:0000313" key="10">
    <source>
        <dbReference type="Proteomes" id="UP000612349"/>
    </source>
</evidence>
<dbReference type="InterPro" id="IPR011079">
    <property type="entry name" value="Ala_racemase_C"/>
</dbReference>
<feature type="modified residue" description="N6-(pyridoxal phosphate)lysine" evidence="6">
    <location>
        <position position="46"/>
    </location>
</feature>
<dbReference type="InterPro" id="IPR029066">
    <property type="entry name" value="PLP-binding_barrel"/>
</dbReference>
<dbReference type="GO" id="GO:0030170">
    <property type="term" value="F:pyridoxal phosphate binding"/>
    <property type="evidence" value="ECO:0007669"/>
    <property type="project" value="TreeGrafter"/>
</dbReference>
<evidence type="ECO:0000259" key="8">
    <source>
        <dbReference type="SMART" id="SM01005"/>
    </source>
</evidence>
<feature type="binding site" evidence="7">
    <location>
        <position position="140"/>
    </location>
    <ligand>
        <name>substrate</name>
    </ligand>
</feature>
<dbReference type="InterPro" id="IPR001608">
    <property type="entry name" value="Ala_racemase_N"/>
</dbReference>
<protein>
    <recommendedName>
        <fullName evidence="3">alanine racemase</fullName>
        <ecNumber evidence="3">5.1.1.1</ecNumber>
    </recommendedName>
</protein>
<evidence type="ECO:0000256" key="5">
    <source>
        <dbReference type="ARBA" id="ARBA00023235"/>
    </source>
</evidence>
<dbReference type="PRINTS" id="PR00992">
    <property type="entry name" value="ALARACEMASE"/>
</dbReference>
<dbReference type="CDD" id="cd00430">
    <property type="entry name" value="PLPDE_III_AR"/>
    <property type="match status" value="1"/>
</dbReference>
<dbReference type="RefSeq" id="WP_066775322.1">
    <property type="nucleotide sequence ID" value="NZ_BMIP01000002.1"/>
</dbReference>
<name>A0A916YWS6_9SPHN</name>
<dbReference type="OrthoDB" id="9813814at2"/>
<reference evidence="9" key="1">
    <citation type="journal article" date="2014" name="Int. J. Syst. Evol. Microbiol.">
        <title>Complete genome sequence of Corynebacterium casei LMG S-19264T (=DSM 44701T), isolated from a smear-ripened cheese.</title>
        <authorList>
            <consortium name="US DOE Joint Genome Institute (JGI-PGF)"/>
            <person name="Walter F."/>
            <person name="Albersmeier A."/>
            <person name="Kalinowski J."/>
            <person name="Ruckert C."/>
        </authorList>
    </citation>
    <scope>NUCLEOTIDE SEQUENCE</scope>
    <source>
        <strain evidence="9">CGMCC 1.15360</strain>
    </source>
</reference>
<dbReference type="GO" id="GO:0030632">
    <property type="term" value="P:D-alanine biosynthetic process"/>
    <property type="evidence" value="ECO:0007669"/>
    <property type="project" value="TreeGrafter"/>
</dbReference>
<dbReference type="NCBIfam" id="TIGR00492">
    <property type="entry name" value="alr"/>
    <property type="match status" value="1"/>
</dbReference>
<dbReference type="Pfam" id="PF01168">
    <property type="entry name" value="Ala_racemase_N"/>
    <property type="match status" value="1"/>
</dbReference>
<dbReference type="SUPFAM" id="SSF51419">
    <property type="entry name" value="PLP-binding barrel"/>
    <property type="match status" value="1"/>
</dbReference>
<feature type="binding site" evidence="7">
    <location>
        <position position="305"/>
    </location>
    <ligand>
        <name>substrate</name>
    </ligand>
</feature>
<dbReference type="Pfam" id="PF00842">
    <property type="entry name" value="Ala_racemase_C"/>
    <property type="match status" value="1"/>
</dbReference>
<reference evidence="9" key="2">
    <citation type="submission" date="2020-09" db="EMBL/GenBank/DDBJ databases">
        <authorList>
            <person name="Sun Q."/>
            <person name="Zhou Y."/>
        </authorList>
    </citation>
    <scope>NUCLEOTIDE SEQUENCE</scope>
    <source>
        <strain evidence="9">CGMCC 1.15360</strain>
    </source>
</reference>
<evidence type="ECO:0000256" key="6">
    <source>
        <dbReference type="PIRSR" id="PIRSR600821-50"/>
    </source>
</evidence>
<dbReference type="InterPro" id="IPR009006">
    <property type="entry name" value="Ala_racemase/Decarboxylase_C"/>
</dbReference>
<accession>A0A916YWS6</accession>
<keyword evidence="5" id="KW-0413">Isomerase</keyword>
<dbReference type="SUPFAM" id="SSF50621">
    <property type="entry name" value="Alanine racemase C-terminal domain-like"/>
    <property type="match status" value="1"/>
</dbReference>
<keyword evidence="10" id="KW-1185">Reference proteome</keyword>
<sequence>MNSDASLSNLIPAPSLRLSFDAGALADNWRAMDRLSGSAVAGAAVKADGYGTGVERVMPVLLDAGARYFFVAHWSEVPEVIAHADAHGISVLHGPMTEADTRFALASGVRPVINSMAQAVRWGAAGGGACDLMVDTGMNRLGVRPEELADPAIRALDIEVLMSHLACADEDSAMNARQCAAFREVTAMIPHRRASLANSAGIALGSDYHFDLTRPGLALYGGTARAEAEGLVRQVITPEAAIIQIHDLPAGESIGYGATFTAPHDMRVAILSLGYADGYLRCWSGEGIFTAADGAQLPVLGRVSMDMTAVDVTAVPHLREGDWLRAQYDLAQASQATGLTQYELLTLSGPRLRG</sequence>
<evidence type="ECO:0000256" key="2">
    <source>
        <dbReference type="ARBA" id="ARBA00001933"/>
    </source>
</evidence>
<dbReference type="Gene3D" id="3.20.20.10">
    <property type="entry name" value="Alanine racemase"/>
    <property type="match status" value="1"/>
</dbReference>
<feature type="domain" description="Alanine racemase C-terminal" evidence="8">
    <location>
        <begin position="235"/>
        <end position="354"/>
    </location>
</feature>
<comment type="caution">
    <text evidence="9">The sequence shown here is derived from an EMBL/GenBank/DDBJ whole genome shotgun (WGS) entry which is preliminary data.</text>
</comment>
<dbReference type="Gene3D" id="2.40.37.10">
    <property type="entry name" value="Lyase, Ornithine Decarboxylase, Chain A, domain 1"/>
    <property type="match status" value="1"/>
</dbReference>
<comment type="catalytic activity">
    <reaction evidence="1">
        <text>L-alanine = D-alanine</text>
        <dbReference type="Rhea" id="RHEA:20249"/>
        <dbReference type="ChEBI" id="CHEBI:57416"/>
        <dbReference type="ChEBI" id="CHEBI:57972"/>
        <dbReference type="EC" id="5.1.1.1"/>
    </reaction>
</comment>
<gene>
    <name evidence="9" type="primary">alr</name>
    <name evidence="9" type="ORF">GCM10010990_13090</name>
</gene>
<evidence type="ECO:0000256" key="4">
    <source>
        <dbReference type="ARBA" id="ARBA00022898"/>
    </source>
</evidence>
<dbReference type="InterPro" id="IPR000821">
    <property type="entry name" value="Ala_racemase"/>
</dbReference>
<dbReference type="SMART" id="SM01005">
    <property type="entry name" value="Ala_racemase_C"/>
    <property type="match status" value="1"/>
</dbReference>
<dbReference type="EC" id="5.1.1.1" evidence="3"/>
<keyword evidence="4 6" id="KW-0663">Pyridoxal phosphate</keyword>
<evidence type="ECO:0000313" key="9">
    <source>
        <dbReference type="EMBL" id="GGD64987.1"/>
    </source>
</evidence>